<proteinExistence type="predicted"/>
<accession>T1H0T8</accession>
<reference evidence="3" key="1">
    <citation type="submission" date="2013-02" db="EMBL/GenBank/DDBJ databases">
        <authorList>
            <person name="Hughes D."/>
        </authorList>
    </citation>
    <scope>NUCLEOTIDE SEQUENCE</scope>
    <source>
        <strain>Durham</strain>
        <strain evidence="3">NC isolate 2 -- Noor lab</strain>
    </source>
</reference>
<evidence type="ECO:0000256" key="1">
    <source>
        <dbReference type="SAM" id="Phobius"/>
    </source>
</evidence>
<dbReference type="EnsemblMetazoa" id="MESCA009779-RA">
    <property type="protein sequence ID" value="MESCA009779-PA"/>
    <property type="gene ID" value="MESCA009779"/>
</dbReference>
<dbReference type="EMBL" id="CAQQ02030485">
    <property type="status" value="NOT_ANNOTATED_CDS"/>
    <property type="molecule type" value="Genomic_DNA"/>
</dbReference>
<keyword evidence="1" id="KW-0812">Transmembrane</keyword>
<dbReference type="Proteomes" id="UP000015102">
    <property type="component" value="Unassembled WGS sequence"/>
</dbReference>
<dbReference type="EMBL" id="CAQQ02030483">
    <property type="status" value="NOT_ANNOTATED_CDS"/>
    <property type="molecule type" value="Genomic_DNA"/>
</dbReference>
<feature type="transmembrane region" description="Helical" evidence="1">
    <location>
        <begin position="20"/>
        <end position="44"/>
    </location>
</feature>
<keyword evidence="1" id="KW-1133">Transmembrane helix</keyword>
<evidence type="ECO:0000313" key="3">
    <source>
        <dbReference type="Proteomes" id="UP000015102"/>
    </source>
</evidence>
<organism evidence="2 3">
    <name type="scientific">Megaselia scalaris</name>
    <name type="common">Humpbacked fly</name>
    <name type="synonym">Phora scalaris</name>
    <dbReference type="NCBI Taxonomy" id="36166"/>
    <lineage>
        <taxon>Eukaryota</taxon>
        <taxon>Metazoa</taxon>
        <taxon>Ecdysozoa</taxon>
        <taxon>Arthropoda</taxon>
        <taxon>Hexapoda</taxon>
        <taxon>Insecta</taxon>
        <taxon>Pterygota</taxon>
        <taxon>Neoptera</taxon>
        <taxon>Endopterygota</taxon>
        <taxon>Diptera</taxon>
        <taxon>Brachycera</taxon>
        <taxon>Muscomorpha</taxon>
        <taxon>Platypezoidea</taxon>
        <taxon>Phoridae</taxon>
        <taxon>Megaseliini</taxon>
        <taxon>Megaselia</taxon>
    </lineage>
</organism>
<protein>
    <submittedName>
        <fullName evidence="2">Uncharacterized protein</fullName>
    </submittedName>
</protein>
<name>T1H0T8_MEGSC</name>
<evidence type="ECO:0000313" key="2">
    <source>
        <dbReference type="EnsemblMetazoa" id="MESCA009779-PA"/>
    </source>
</evidence>
<reference evidence="2" key="2">
    <citation type="submission" date="2015-06" db="UniProtKB">
        <authorList>
            <consortium name="EnsemblMetazoa"/>
        </authorList>
    </citation>
    <scope>IDENTIFICATION</scope>
</reference>
<keyword evidence="3" id="KW-1185">Reference proteome</keyword>
<dbReference type="EMBL" id="CAQQ02030484">
    <property type="status" value="NOT_ANNOTATED_CDS"/>
    <property type="molecule type" value="Genomic_DNA"/>
</dbReference>
<dbReference type="HOGENOM" id="CLU_2778778_0_0_1"/>
<dbReference type="AlphaFoldDB" id="T1H0T8"/>
<sequence length="69" mass="8235">MYKMETLRYENKNYCTFLMVLVLVQTTCSEITYFLFAIVVHIPYNQKFCMFNMLMALIMYPSIIGDVNK</sequence>
<keyword evidence="1" id="KW-0472">Membrane</keyword>